<accession>A0ABW1TZA5</accession>
<comment type="caution">
    <text evidence="1">The sequence shown here is derived from an EMBL/GenBank/DDBJ whole genome shotgun (WGS) entry which is preliminary data.</text>
</comment>
<keyword evidence="1" id="KW-0378">Hydrolase</keyword>
<dbReference type="EC" id="3.5.-.-" evidence="1"/>
<dbReference type="Pfam" id="PF01042">
    <property type="entry name" value="Ribonuc_L-PSP"/>
    <property type="match status" value="1"/>
</dbReference>
<dbReference type="InterPro" id="IPR035959">
    <property type="entry name" value="RutC-like_sf"/>
</dbReference>
<dbReference type="Proteomes" id="UP001596270">
    <property type="component" value="Unassembled WGS sequence"/>
</dbReference>
<dbReference type="PANTHER" id="PTHR11803:SF48">
    <property type="entry name" value="2-AMINOMUCONATE DEAMINASE"/>
    <property type="match status" value="1"/>
</dbReference>
<proteinExistence type="predicted"/>
<protein>
    <submittedName>
        <fullName evidence="1">RidA family protein</fullName>
        <ecNumber evidence="1">3.5.-.-</ecNumber>
    </submittedName>
</protein>
<dbReference type="CDD" id="cd00448">
    <property type="entry name" value="YjgF_YER057c_UK114_family"/>
    <property type="match status" value="1"/>
</dbReference>
<dbReference type="SUPFAM" id="SSF55298">
    <property type="entry name" value="YjgF-like"/>
    <property type="match status" value="1"/>
</dbReference>
<organism evidence="1 2">
    <name type="scientific">Polaromonas aquatica</name>
    <dbReference type="NCBI Taxonomy" id="332657"/>
    <lineage>
        <taxon>Bacteria</taxon>
        <taxon>Pseudomonadati</taxon>
        <taxon>Pseudomonadota</taxon>
        <taxon>Betaproteobacteria</taxon>
        <taxon>Burkholderiales</taxon>
        <taxon>Comamonadaceae</taxon>
        <taxon>Polaromonas</taxon>
    </lineage>
</organism>
<name>A0ABW1TZA5_9BURK</name>
<reference evidence="2" key="1">
    <citation type="journal article" date="2019" name="Int. J. Syst. Evol. Microbiol.">
        <title>The Global Catalogue of Microorganisms (GCM) 10K type strain sequencing project: providing services to taxonomists for standard genome sequencing and annotation.</title>
        <authorList>
            <consortium name="The Broad Institute Genomics Platform"/>
            <consortium name="The Broad Institute Genome Sequencing Center for Infectious Disease"/>
            <person name="Wu L."/>
            <person name="Ma J."/>
        </authorList>
    </citation>
    <scope>NUCLEOTIDE SEQUENCE [LARGE SCALE GENOMIC DNA]</scope>
    <source>
        <strain evidence="2">CCUG 39402</strain>
    </source>
</reference>
<gene>
    <name evidence="1" type="ORF">ACFQND_13490</name>
</gene>
<dbReference type="EMBL" id="JBHSRS010000073">
    <property type="protein sequence ID" value="MFC6282238.1"/>
    <property type="molecule type" value="Genomic_DNA"/>
</dbReference>
<evidence type="ECO:0000313" key="1">
    <source>
        <dbReference type="EMBL" id="MFC6282238.1"/>
    </source>
</evidence>
<sequence>MEKNSNTIKPLGNYPPLRRAGEWLYVSGMSARQADGQCAGVLREADGSVTIDVALQTRVVIGKIRDALAGEGATLSDCVSLTCYLTDMRDFDAYNRAYGEHFSIDGPARTTIAVHQLPHPDMRIEITATACLGTRQ</sequence>
<dbReference type="InterPro" id="IPR006175">
    <property type="entry name" value="YjgF/YER057c/UK114"/>
</dbReference>
<dbReference type="RefSeq" id="WP_371435243.1">
    <property type="nucleotide sequence ID" value="NZ_JBHSRS010000073.1"/>
</dbReference>
<keyword evidence="2" id="KW-1185">Reference proteome</keyword>
<evidence type="ECO:0000313" key="2">
    <source>
        <dbReference type="Proteomes" id="UP001596270"/>
    </source>
</evidence>
<dbReference type="GO" id="GO:0016787">
    <property type="term" value="F:hydrolase activity"/>
    <property type="evidence" value="ECO:0007669"/>
    <property type="project" value="UniProtKB-KW"/>
</dbReference>
<dbReference type="Gene3D" id="3.30.1330.40">
    <property type="entry name" value="RutC-like"/>
    <property type="match status" value="1"/>
</dbReference>
<dbReference type="PANTHER" id="PTHR11803">
    <property type="entry name" value="2-IMINOBUTANOATE/2-IMINOPROPANOATE DEAMINASE RIDA"/>
    <property type="match status" value="1"/>
</dbReference>